<dbReference type="Gene3D" id="1.25.40.10">
    <property type="entry name" value="Tetratricopeptide repeat domain"/>
    <property type="match status" value="1"/>
</dbReference>
<dbReference type="PROSITE" id="PS50011">
    <property type="entry name" value="PROTEIN_KINASE_DOM"/>
    <property type="match status" value="1"/>
</dbReference>
<dbReference type="OrthoDB" id="1668230at2759"/>
<dbReference type="InterPro" id="IPR000719">
    <property type="entry name" value="Prot_kinase_dom"/>
</dbReference>
<dbReference type="Proteomes" id="UP000027456">
    <property type="component" value="Unassembled WGS sequence"/>
</dbReference>
<keyword evidence="2" id="KW-0418">Kinase</keyword>
<dbReference type="GO" id="GO:0005737">
    <property type="term" value="C:cytoplasm"/>
    <property type="evidence" value="ECO:0007669"/>
    <property type="project" value="TreeGrafter"/>
</dbReference>
<dbReference type="InterPro" id="IPR011009">
    <property type="entry name" value="Kinase-like_dom_sf"/>
</dbReference>
<dbReference type="GO" id="GO:0004672">
    <property type="term" value="F:protein kinase activity"/>
    <property type="evidence" value="ECO:0007669"/>
    <property type="project" value="InterPro"/>
</dbReference>
<sequence length="615" mass="68987">MSLLQSQEWNLTTRITITQYLADTGGSFSDIHQGVLDGDSRPDSFWSSITRRRRNSQGQTQTVAIKAIRGCKGMLSFDKLKVQKRLANEANIWHELHHFNVLPLLGYIEGVSGTVFPALVAPWCELGSLDKYIVRQSPRPADRVSLMLQIMSAISYLHSHTITHGDLKPENIFLHSNYQVQVSDFGLAKIPFDSSGSRFSSSNTQDAGTLRYMGPEFFTDLDANQSPRNLPADIWALAWTFYMILTGLHPYAEMRGTALLQVINRIQTHEVPLEPSDVSDQNAPTQDLLLLRSTVWPIMCECWAINPTHRPKAENVEQKLREAILLEHSLHFNGPMFNSKVPDETRPSVIGDEEAFFLELKAEKLRKINPEKARASLVAAALGYLCYGCNHDAYTTQIQIGWILIDQHQFQAAQAHFNAARHAVDAGDLIVGCKRGLARAAVGLGNFDEAIEHYYSALVLCRASRFVDYEYMIVRETAIAVLEHPRHQDSLEEIVRSRNAARRLFKEALSFSMDPEHVNLEYQAQVRCDLVQLESKAGNETTAQAHALTAFQCALETGRRSVVDDVYNYLLEADVLSEAQLNAFRIELLDLYAKTAHASERGVDSLASSWVASVS</sequence>
<keyword evidence="2" id="KW-0808">Transferase</keyword>
<evidence type="ECO:0000313" key="3">
    <source>
        <dbReference type="Proteomes" id="UP000027456"/>
    </source>
</evidence>
<dbReference type="InterPro" id="IPR050167">
    <property type="entry name" value="Ser_Thr_protein_kinase"/>
</dbReference>
<evidence type="ECO:0000259" key="1">
    <source>
        <dbReference type="PROSITE" id="PS50011"/>
    </source>
</evidence>
<organism evidence="2 3">
    <name type="scientific">Rhizoctonia solani 123E</name>
    <dbReference type="NCBI Taxonomy" id="1423351"/>
    <lineage>
        <taxon>Eukaryota</taxon>
        <taxon>Fungi</taxon>
        <taxon>Dikarya</taxon>
        <taxon>Basidiomycota</taxon>
        <taxon>Agaricomycotina</taxon>
        <taxon>Agaricomycetes</taxon>
        <taxon>Cantharellales</taxon>
        <taxon>Ceratobasidiaceae</taxon>
        <taxon>Rhizoctonia</taxon>
    </lineage>
</organism>
<reference evidence="2 3" key="1">
    <citation type="submission" date="2013-12" db="EMBL/GenBank/DDBJ databases">
        <authorList>
            <person name="Cubeta M."/>
            <person name="Pakala S."/>
            <person name="Fedorova N."/>
            <person name="Thomas E."/>
            <person name="Dean R."/>
            <person name="Jabaji S."/>
            <person name="Neate S."/>
            <person name="Toda T."/>
            <person name="Tavantzis S."/>
            <person name="Vilgalys R."/>
            <person name="Bharathan N."/>
            <person name="Pakala S."/>
            <person name="Losada L.S."/>
            <person name="Zafar N."/>
            <person name="Nierman W."/>
        </authorList>
    </citation>
    <scope>NUCLEOTIDE SEQUENCE [LARGE SCALE GENOMIC DNA]</scope>
    <source>
        <strain evidence="2 3">123E</strain>
    </source>
</reference>
<dbReference type="GO" id="GO:0005524">
    <property type="term" value="F:ATP binding"/>
    <property type="evidence" value="ECO:0007669"/>
    <property type="project" value="InterPro"/>
</dbReference>
<dbReference type="GO" id="GO:0007165">
    <property type="term" value="P:signal transduction"/>
    <property type="evidence" value="ECO:0007669"/>
    <property type="project" value="TreeGrafter"/>
</dbReference>
<dbReference type="Gene3D" id="1.10.510.10">
    <property type="entry name" value="Transferase(Phosphotransferase) domain 1"/>
    <property type="match status" value="1"/>
</dbReference>
<dbReference type="EMBL" id="AZST01000049">
    <property type="protein sequence ID" value="KEP53760.1"/>
    <property type="molecule type" value="Genomic_DNA"/>
</dbReference>
<dbReference type="HOGENOM" id="CLU_444196_0_0_1"/>
<feature type="domain" description="Protein kinase" evidence="1">
    <location>
        <begin position="17"/>
        <end position="325"/>
    </location>
</feature>
<gene>
    <name evidence="2" type="ORF">V565_026410</name>
</gene>
<dbReference type="PANTHER" id="PTHR23257">
    <property type="entry name" value="SERINE-THREONINE PROTEIN KINASE"/>
    <property type="match status" value="1"/>
</dbReference>
<dbReference type="AlphaFoldDB" id="A0A074S866"/>
<dbReference type="InterPro" id="IPR008271">
    <property type="entry name" value="Ser/Thr_kinase_AS"/>
</dbReference>
<evidence type="ECO:0000313" key="2">
    <source>
        <dbReference type="EMBL" id="KEP53760.1"/>
    </source>
</evidence>
<dbReference type="Pfam" id="PF00069">
    <property type="entry name" value="Pkinase"/>
    <property type="match status" value="1"/>
</dbReference>
<dbReference type="SMART" id="SM00220">
    <property type="entry name" value="S_TKc"/>
    <property type="match status" value="1"/>
</dbReference>
<accession>A0A074S866</accession>
<dbReference type="SUPFAM" id="SSF48452">
    <property type="entry name" value="TPR-like"/>
    <property type="match status" value="1"/>
</dbReference>
<protein>
    <submittedName>
        <fullName evidence="2">Tyrosine kinase catalytic domain protein</fullName>
    </submittedName>
</protein>
<dbReference type="PANTHER" id="PTHR23257:SF958">
    <property type="entry name" value="SERINE_THREONINE-PROTEIN KINASE WNK4"/>
    <property type="match status" value="1"/>
</dbReference>
<dbReference type="PROSITE" id="PS00108">
    <property type="entry name" value="PROTEIN_KINASE_ST"/>
    <property type="match status" value="1"/>
</dbReference>
<proteinExistence type="predicted"/>
<dbReference type="InterPro" id="IPR011990">
    <property type="entry name" value="TPR-like_helical_dom_sf"/>
</dbReference>
<keyword evidence="3" id="KW-1185">Reference proteome</keyword>
<comment type="caution">
    <text evidence="2">The sequence shown here is derived from an EMBL/GenBank/DDBJ whole genome shotgun (WGS) entry which is preliminary data.</text>
</comment>
<dbReference type="STRING" id="1423351.A0A074S866"/>
<name>A0A074S866_9AGAM</name>
<dbReference type="SUPFAM" id="SSF56112">
    <property type="entry name" value="Protein kinase-like (PK-like)"/>
    <property type="match status" value="1"/>
</dbReference>